<keyword evidence="1" id="KW-0378">Hydrolase</keyword>
<name>A0A2A5QPT7_9EURY</name>
<dbReference type="EMBL" id="NXNI01000002">
    <property type="protein sequence ID" value="PCR88861.1"/>
    <property type="molecule type" value="Genomic_DNA"/>
</dbReference>
<dbReference type="CDD" id="cd07713">
    <property type="entry name" value="DHPS-like_MBL-fold"/>
    <property type="match status" value="1"/>
</dbReference>
<dbReference type="PANTHER" id="PTHR13754">
    <property type="entry name" value="METALLO-BETA-LACTAMASE SUPERFAMILY PROTEIN"/>
    <property type="match status" value="1"/>
</dbReference>
<sequence length="262" mass="28349">MVEVTVLSDNTVAESRPVGLVGEWGFAAAVGDVLFDTGQSDAAYHNAGLLDCETRFDTIVLSHGHQDHTGGLPEFLVDEPTVVLHPEAWTPRYNHGDHIGLPYARTKIEHEADVVEHRDPREVSSGIWALGEIPREYPDNPAGEKPVDGTRVGDHVVDDQSLAIETDDGVGLVLGCCHAGLRNTVEYAEAVLEDDVRAIIGGTHLSGMDRADVVETTDWLVEKQSVDLVAPGHCTGFEAESILRSKLNDRFRSIGVGTTIDL</sequence>
<evidence type="ECO:0000313" key="2">
    <source>
        <dbReference type="Proteomes" id="UP000219689"/>
    </source>
</evidence>
<proteinExistence type="predicted"/>
<dbReference type="InterPro" id="IPR036866">
    <property type="entry name" value="RibonucZ/Hydroxyglut_hydro"/>
</dbReference>
<reference evidence="1 2" key="1">
    <citation type="submission" date="2017-09" db="EMBL/GenBank/DDBJ databases">
        <title>Genome sequences of Natrinema ejinorence JCM 13890T.</title>
        <authorList>
            <person name="Roh S.W."/>
            <person name="Kim Y.B."/>
            <person name="Kim J.Y."/>
        </authorList>
    </citation>
    <scope>NUCLEOTIDE SEQUENCE [LARGE SCALE GENOMIC DNA]</scope>
    <source>
        <strain evidence="1 2">JCM 13890</strain>
    </source>
</reference>
<dbReference type="SUPFAM" id="SSF56281">
    <property type="entry name" value="Metallo-hydrolase/oxidoreductase"/>
    <property type="match status" value="1"/>
</dbReference>
<keyword evidence="2" id="KW-1185">Reference proteome</keyword>
<gene>
    <name evidence="1" type="ORF">CP557_20485</name>
</gene>
<accession>A0A2A5QPT7</accession>
<organism evidence="1 2">
    <name type="scientific">Natrinema ejinorense</name>
    <dbReference type="NCBI Taxonomy" id="373386"/>
    <lineage>
        <taxon>Archaea</taxon>
        <taxon>Methanobacteriati</taxon>
        <taxon>Methanobacteriota</taxon>
        <taxon>Stenosarchaea group</taxon>
        <taxon>Halobacteria</taxon>
        <taxon>Halobacteriales</taxon>
        <taxon>Natrialbaceae</taxon>
        <taxon>Natrinema</taxon>
    </lineage>
</organism>
<dbReference type="AlphaFoldDB" id="A0A2A5QPT7"/>
<dbReference type="GO" id="GO:0016740">
    <property type="term" value="F:transferase activity"/>
    <property type="evidence" value="ECO:0007669"/>
    <property type="project" value="TreeGrafter"/>
</dbReference>
<dbReference type="Proteomes" id="UP000219689">
    <property type="component" value="Unassembled WGS sequence"/>
</dbReference>
<comment type="caution">
    <text evidence="1">The sequence shown here is derived from an EMBL/GenBank/DDBJ whole genome shotgun (WGS) entry which is preliminary data.</text>
</comment>
<dbReference type="InterPro" id="IPR041712">
    <property type="entry name" value="DHPS-like_MBL-fold"/>
</dbReference>
<dbReference type="OrthoDB" id="7773at2157"/>
<dbReference type="GO" id="GO:0016787">
    <property type="term" value="F:hydrolase activity"/>
    <property type="evidence" value="ECO:0007669"/>
    <property type="project" value="UniProtKB-KW"/>
</dbReference>
<dbReference type="RefSeq" id="WP_097381878.1">
    <property type="nucleotide sequence ID" value="NZ_NXNI01000002.1"/>
</dbReference>
<dbReference type="PANTHER" id="PTHR13754:SF18">
    <property type="entry name" value="7,8-DIHYDROPTERIN-6-METHYL-4-(BETA-D-RIBOFURANOSYL)-AMINOBENZENE-5'-PHOSPHATE SYNTHASE"/>
    <property type="match status" value="1"/>
</dbReference>
<dbReference type="InterPro" id="IPR052926">
    <property type="entry name" value="Metallo-beta-lactamase_dom"/>
</dbReference>
<evidence type="ECO:0000313" key="1">
    <source>
        <dbReference type="EMBL" id="PCR88861.1"/>
    </source>
</evidence>
<protein>
    <submittedName>
        <fullName evidence="1">MBL fold metallo-hydrolase</fullName>
    </submittedName>
</protein>
<dbReference type="Gene3D" id="3.60.15.10">
    <property type="entry name" value="Ribonuclease Z/Hydroxyacylglutathione hydrolase-like"/>
    <property type="match status" value="1"/>
</dbReference>